<dbReference type="AlphaFoldDB" id="A0A6P8YUT9"/>
<dbReference type="RefSeq" id="XP_034243838.1">
    <property type="nucleotide sequence ID" value="XM_034387947.1"/>
</dbReference>
<dbReference type="Proteomes" id="UP000515158">
    <property type="component" value="Unplaced"/>
</dbReference>
<feature type="compositionally biased region" description="Acidic residues" evidence="1">
    <location>
        <begin position="109"/>
        <end position="118"/>
    </location>
</feature>
<evidence type="ECO:0000313" key="2">
    <source>
        <dbReference type="Proteomes" id="UP000515158"/>
    </source>
</evidence>
<protein>
    <submittedName>
        <fullName evidence="3">Uncharacterized protein LOC117646769</fullName>
    </submittedName>
</protein>
<dbReference type="GeneID" id="117646769"/>
<sequence length="601" mass="65992">MGDTFLGKLVTNPGVMGDFMKFYGTLAKALEKRDKKKTAQRLGFGGDDDDSDDDDEDSSDSHDSDSGEESPGDDLDGFARRALSGMAAKMGGVSDLKFGEARLDRSSDEDSDEDDSDTDHEMNEMVYVWNAVESSSSEDEAEQAQPGTARVKYVRFRDEEFASAVAAATRIARLSLTQLMRTRKEDDLFCEVKKDKHIEAVLKALGNGTKDVAALHLEDAQWATCKMYSPLLVKLLASYKESMRTLSMTNRLLLQPNNGKKKDCIWKVVSSMPHLEELRLTYMPLSLHYYTYRGELSVDDHYGLPSAATKQAPAALPALKRLHLHLTTDWFQQQFRAAIDGGPDYEDFEYESAGGGEREEEQEDFLVDLLAAKGDAVTVLDMACVQKTRMELEIVDLLAGLHNVRSIGVRVELLHVTEKMSKLQGATVVFHHTPAPKSDAVVKAAAVIAAAPATWAGLKQLTFAVPSKAPFSLALFAKAPEKLVRKAQASWNQVLTAVAGVCCSLKCLTLEGCGWSADALHQILAKNPSLEEVVLDENPELEPRHLALLKDLAALKRVQLSPTLRRAVKGSELATLVAQCQEEWARRGVGVQWGKKAADSA</sequence>
<keyword evidence="2" id="KW-1185">Reference proteome</keyword>
<evidence type="ECO:0000256" key="1">
    <source>
        <dbReference type="SAM" id="MobiDB-lite"/>
    </source>
</evidence>
<feature type="compositionally biased region" description="Acidic residues" evidence="1">
    <location>
        <begin position="66"/>
        <end position="76"/>
    </location>
</feature>
<evidence type="ECO:0000313" key="3">
    <source>
        <dbReference type="RefSeq" id="XP_034243838.1"/>
    </source>
</evidence>
<dbReference type="InterPro" id="IPR032675">
    <property type="entry name" value="LRR_dom_sf"/>
</dbReference>
<organism evidence="3">
    <name type="scientific">Thrips palmi</name>
    <name type="common">Melon thrips</name>
    <dbReference type="NCBI Taxonomy" id="161013"/>
    <lineage>
        <taxon>Eukaryota</taxon>
        <taxon>Metazoa</taxon>
        <taxon>Ecdysozoa</taxon>
        <taxon>Arthropoda</taxon>
        <taxon>Hexapoda</taxon>
        <taxon>Insecta</taxon>
        <taxon>Pterygota</taxon>
        <taxon>Neoptera</taxon>
        <taxon>Paraneoptera</taxon>
        <taxon>Thysanoptera</taxon>
        <taxon>Terebrantia</taxon>
        <taxon>Thripoidea</taxon>
        <taxon>Thripidae</taxon>
        <taxon>Thrips</taxon>
    </lineage>
</organism>
<name>A0A6P8YUT9_THRPL</name>
<dbReference type="SUPFAM" id="SSF52047">
    <property type="entry name" value="RNI-like"/>
    <property type="match status" value="1"/>
</dbReference>
<reference evidence="3" key="1">
    <citation type="submission" date="2025-08" db="UniProtKB">
        <authorList>
            <consortium name="RefSeq"/>
        </authorList>
    </citation>
    <scope>IDENTIFICATION</scope>
    <source>
        <tissue evidence="3">Total insect</tissue>
    </source>
</reference>
<feature type="compositionally biased region" description="Acidic residues" evidence="1">
    <location>
        <begin position="46"/>
        <end position="58"/>
    </location>
</feature>
<dbReference type="KEGG" id="tpal:117646769"/>
<accession>A0A6P8YUT9</accession>
<proteinExistence type="predicted"/>
<feature type="region of interest" description="Disordered" evidence="1">
    <location>
        <begin position="100"/>
        <end position="120"/>
    </location>
</feature>
<dbReference type="Gene3D" id="3.80.10.10">
    <property type="entry name" value="Ribonuclease Inhibitor"/>
    <property type="match status" value="1"/>
</dbReference>
<feature type="region of interest" description="Disordered" evidence="1">
    <location>
        <begin position="31"/>
        <end position="79"/>
    </location>
</feature>
<dbReference type="InParanoid" id="A0A6P8YUT9"/>
<gene>
    <name evidence="3" type="primary">LOC117646769</name>
</gene>